<reference evidence="8" key="1">
    <citation type="journal article" date="2020" name="mSystems">
        <title>Genome- and Community-Level Interaction Insights into Carbon Utilization and Element Cycling Functions of Hydrothermarchaeota in Hydrothermal Sediment.</title>
        <authorList>
            <person name="Zhou Z."/>
            <person name="Liu Y."/>
            <person name="Xu W."/>
            <person name="Pan J."/>
            <person name="Luo Z.H."/>
            <person name="Li M."/>
        </authorList>
    </citation>
    <scope>NUCLEOTIDE SEQUENCE [LARGE SCALE GENOMIC DNA]</scope>
    <source>
        <strain evidence="8">SpSt-1233</strain>
    </source>
</reference>
<dbReference type="AlphaFoldDB" id="A0A7V2ATH0"/>
<accession>A0A7V2ATH0</accession>
<dbReference type="GO" id="GO:0046872">
    <property type="term" value="F:metal ion binding"/>
    <property type="evidence" value="ECO:0007669"/>
    <property type="project" value="UniProtKB-KW"/>
</dbReference>
<keyword evidence="4" id="KW-0418">Kinase</keyword>
<evidence type="ECO:0000256" key="1">
    <source>
        <dbReference type="ARBA" id="ARBA00001946"/>
    </source>
</evidence>
<keyword evidence="2" id="KW-0808">Transferase</keyword>
<protein>
    <submittedName>
        <fullName evidence="8">6-phosphofructokinase</fullName>
    </submittedName>
</protein>
<dbReference type="SUPFAM" id="SSF53784">
    <property type="entry name" value="Phosphofructokinase"/>
    <property type="match status" value="1"/>
</dbReference>
<proteinExistence type="inferred from homology"/>
<dbReference type="Proteomes" id="UP000886069">
    <property type="component" value="Unassembled WGS sequence"/>
</dbReference>
<dbReference type="InterPro" id="IPR050929">
    <property type="entry name" value="PFKA"/>
</dbReference>
<dbReference type="PANTHER" id="PTHR45770">
    <property type="entry name" value="ATP-DEPENDENT 6-PHOSPHOFRUCTOKINASE 1"/>
    <property type="match status" value="1"/>
</dbReference>
<organism evidence="8">
    <name type="scientific">Eiseniibacteriota bacterium</name>
    <dbReference type="NCBI Taxonomy" id="2212470"/>
    <lineage>
        <taxon>Bacteria</taxon>
        <taxon>Candidatus Eiseniibacteriota</taxon>
    </lineage>
</organism>
<gene>
    <name evidence="8" type="ORF">ENO08_00675</name>
</gene>
<keyword evidence="5" id="KW-0460">Magnesium</keyword>
<evidence type="ECO:0000313" key="8">
    <source>
        <dbReference type="EMBL" id="HER42958.1"/>
    </source>
</evidence>
<dbReference type="Pfam" id="PF00365">
    <property type="entry name" value="PFK"/>
    <property type="match status" value="1"/>
</dbReference>
<dbReference type="InterPro" id="IPR000023">
    <property type="entry name" value="Phosphofructokinase_dom"/>
</dbReference>
<evidence type="ECO:0000256" key="3">
    <source>
        <dbReference type="ARBA" id="ARBA00022723"/>
    </source>
</evidence>
<dbReference type="EMBL" id="DSEC01000051">
    <property type="protein sequence ID" value="HER42958.1"/>
    <property type="molecule type" value="Genomic_DNA"/>
</dbReference>
<comment type="similarity">
    <text evidence="6">Belongs to the phosphofructokinase type A (PFKA) family.</text>
</comment>
<name>A0A7V2ATH0_UNCEI</name>
<dbReference type="GO" id="GO:0006002">
    <property type="term" value="P:fructose 6-phosphate metabolic process"/>
    <property type="evidence" value="ECO:0007669"/>
    <property type="project" value="InterPro"/>
</dbReference>
<evidence type="ECO:0000256" key="2">
    <source>
        <dbReference type="ARBA" id="ARBA00022679"/>
    </source>
</evidence>
<dbReference type="InterPro" id="IPR035966">
    <property type="entry name" value="PKF_sf"/>
</dbReference>
<feature type="domain" description="Phosphofructokinase" evidence="7">
    <location>
        <begin position="3"/>
        <end position="121"/>
    </location>
</feature>
<evidence type="ECO:0000256" key="5">
    <source>
        <dbReference type="ARBA" id="ARBA00022842"/>
    </source>
</evidence>
<comment type="cofactor">
    <cofactor evidence="1">
        <name>Mg(2+)</name>
        <dbReference type="ChEBI" id="CHEBI:18420"/>
    </cofactor>
</comment>
<dbReference type="PRINTS" id="PR00476">
    <property type="entry name" value="PHFRCTKINASE"/>
</dbReference>
<keyword evidence="3" id="KW-0479">Metal-binding</keyword>
<comment type="caution">
    <text evidence="8">The sequence shown here is derived from an EMBL/GenBank/DDBJ whole genome shotgun (WGS) entry which is preliminary data.</text>
</comment>
<sequence length="122" mass="13306">MERIAILTGGGDCPGLNAVIRGVVRAAVLEHGWEVLGIHDGYDGFFSDDPFRRLASRDVRGLQQRGGTILGTSNRGNPLRYPVRRGGKTEYKDVTGEIVKKLKRWKVDVLVAVGGDGTMKIT</sequence>
<evidence type="ECO:0000256" key="6">
    <source>
        <dbReference type="ARBA" id="ARBA00038478"/>
    </source>
</evidence>
<dbReference type="GO" id="GO:0003872">
    <property type="term" value="F:6-phosphofructokinase activity"/>
    <property type="evidence" value="ECO:0007669"/>
    <property type="project" value="InterPro"/>
</dbReference>
<evidence type="ECO:0000259" key="7">
    <source>
        <dbReference type="Pfam" id="PF00365"/>
    </source>
</evidence>
<dbReference type="InterPro" id="IPR022953">
    <property type="entry name" value="ATP_PFK"/>
</dbReference>
<evidence type="ECO:0000256" key="4">
    <source>
        <dbReference type="ARBA" id="ARBA00022777"/>
    </source>
</evidence>
<feature type="non-terminal residue" evidence="8">
    <location>
        <position position="122"/>
    </location>
</feature>
<dbReference type="UniPathway" id="UPA00109">
    <property type="reaction ID" value="UER00182"/>
</dbReference>
<dbReference type="Gene3D" id="3.40.50.450">
    <property type="match status" value="1"/>
</dbReference>